<keyword evidence="3 5" id="KW-1133">Transmembrane helix</keyword>
<feature type="transmembrane region" description="Helical" evidence="5">
    <location>
        <begin position="216"/>
        <end position="235"/>
    </location>
</feature>
<keyword evidence="2 5" id="KW-0812">Transmembrane</keyword>
<dbReference type="Gene3D" id="1.10.357.140">
    <property type="entry name" value="UbiA prenyltransferase"/>
    <property type="match status" value="1"/>
</dbReference>
<dbReference type="EMBL" id="RRCH01000002">
    <property type="protein sequence ID" value="RRJ34082.1"/>
    <property type="molecule type" value="Genomic_DNA"/>
</dbReference>
<proteinExistence type="predicted"/>
<reference evidence="6 7" key="1">
    <citation type="submission" date="2018-11" db="EMBL/GenBank/DDBJ databases">
        <title>Taxonoimc description of Halomarina strain SPP-AMP-1.</title>
        <authorList>
            <person name="Pal Y."/>
            <person name="Srinivasana K."/>
            <person name="Verma A."/>
            <person name="Kumar P."/>
        </authorList>
    </citation>
    <scope>NUCLEOTIDE SEQUENCE [LARGE SCALE GENOMIC DNA]</scope>
    <source>
        <strain evidence="6 7">SPP-AMP-1</strain>
    </source>
</reference>
<sequence length="301" mass="33423">MNTGRIADLAEAFWIINRFPSLLAYNVGYLLIIIGISHRPAVMGRALEIAIFFFAVIFMKAHASIADAIHDYPIDRMNPEKSYVPDSVDTIGKKNARTLMIVELLLGLWLWGYLSYLTGDPLYVTIGAISSFFGYTYSYPPRFKEQGAINHLVTSAVDVLCILLPGIVLLSQKLTTVSIVLLGVVFLYSYSYHIMYQIGDTYYDRKSGISTFTQRLGVANSLLVSLGLLAVAAAVSLIINYILLTVVLLFFAVNFTRIYIRACEMGEQRQSDFVSSSFDISRCATVINISLAANTFLAGWV</sequence>
<dbReference type="Gene3D" id="1.20.120.1780">
    <property type="entry name" value="UbiA prenyltransferase"/>
    <property type="match status" value="1"/>
</dbReference>
<dbReference type="AlphaFoldDB" id="A0A3P3RKX0"/>
<evidence type="ECO:0000256" key="1">
    <source>
        <dbReference type="ARBA" id="ARBA00004651"/>
    </source>
</evidence>
<feature type="transmembrane region" description="Helical" evidence="5">
    <location>
        <begin position="241"/>
        <end position="260"/>
    </location>
</feature>
<dbReference type="GO" id="GO:0005886">
    <property type="term" value="C:plasma membrane"/>
    <property type="evidence" value="ECO:0007669"/>
    <property type="project" value="UniProtKB-SubCell"/>
</dbReference>
<keyword evidence="7" id="KW-1185">Reference proteome</keyword>
<feature type="transmembrane region" description="Helical" evidence="5">
    <location>
        <begin position="122"/>
        <end position="140"/>
    </location>
</feature>
<evidence type="ECO:0000256" key="3">
    <source>
        <dbReference type="ARBA" id="ARBA00022989"/>
    </source>
</evidence>
<feature type="transmembrane region" description="Helical" evidence="5">
    <location>
        <begin position="152"/>
        <end position="170"/>
    </location>
</feature>
<dbReference type="InterPro" id="IPR044878">
    <property type="entry name" value="UbiA_sf"/>
</dbReference>
<comment type="caution">
    <text evidence="6">The sequence shown here is derived from an EMBL/GenBank/DDBJ whole genome shotgun (WGS) entry which is preliminary data.</text>
</comment>
<feature type="transmembrane region" description="Helical" evidence="5">
    <location>
        <begin position="176"/>
        <end position="195"/>
    </location>
</feature>
<gene>
    <name evidence="6" type="ORF">EIK79_00875</name>
</gene>
<comment type="subcellular location">
    <subcellularLocation>
        <location evidence="1">Cell membrane</location>
        <topology evidence="1">Multi-pass membrane protein</topology>
    </subcellularLocation>
</comment>
<feature type="transmembrane region" description="Helical" evidence="5">
    <location>
        <begin position="42"/>
        <end position="59"/>
    </location>
</feature>
<keyword evidence="4 5" id="KW-0472">Membrane</keyword>
<evidence type="ECO:0000256" key="5">
    <source>
        <dbReference type="SAM" id="Phobius"/>
    </source>
</evidence>
<dbReference type="GO" id="GO:0016765">
    <property type="term" value="F:transferase activity, transferring alkyl or aryl (other than methyl) groups"/>
    <property type="evidence" value="ECO:0007669"/>
    <property type="project" value="InterPro"/>
</dbReference>
<evidence type="ECO:0000313" key="6">
    <source>
        <dbReference type="EMBL" id="RRJ34082.1"/>
    </source>
</evidence>
<dbReference type="Proteomes" id="UP000282322">
    <property type="component" value="Unassembled WGS sequence"/>
</dbReference>
<evidence type="ECO:0000256" key="4">
    <source>
        <dbReference type="ARBA" id="ARBA00023136"/>
    </source>
</evidence>
<name>A0A3P3RKX0_9EURY</name>
<dbReference type="OrthoDB" id="313595at2157"/>
<organism evidence="6 7">
    <name type="scientific">Halocatena pleomorpha</name>
    <dbReference type="NCBI Taxonomy" id="1785090"/>
    <lineage>
        <taxon>Archaea</taxon>
        <taxon>Methanobacteriati</taxon>
        <taxon>Methanobacteriota</taxon>
        <taxon>Stenosarchaea group</taxon>
        <taxon>Halobacteria</taxon>
        <taxon>Halobacteriales</taxon>
        <taxon>Natronomonadaceae</taxon>
        <taxon>Halocatena</taxon>
    </lineage>
</organism>
<accession>A0A3P3RKX0</accession>
<evidence type="ECO:0000256" key="2">
    <source>
        <dbReference type="ARBA" id="ARBA00022692"/>
    </source>
</evidence>
<dbReference type="RefSeq" id="WP_124953252.1">
    <property type="nucleotide sequence ID" value="NZ_RRCH01000002.1"/>
</dbReference>
<dbReference type="Pfam" id="PF01040">
    <property type="entry name" value="UbiA"/>
    <property type="match status" value="1"/>
</dbReference>
<evidence type="ECO:0000313" key="7">
    <source>
        <dbReference type="Proteomes" id="UP000282322"/>
    </source>
</evidence>
<protein>
    <submittedName>
        <fullName evidence="6">Prenyltransferase</fullName>
    </submittedName>
</protein>
<feature type="transmembrane region" description="Helical" evidence="5">
    <location>
        <begin position="12"/>
        <end position="36"/>
    </location>
</feature>
<dbReference type="InterPro" id="IPR000537">
    <property type="entry name" value="UbiA_prenyltransferase"/>
</dbReference>